<dbReference type="GO" id="GO:0045087">
    <property type="term" value="P:innate immune response"/>
    <property type="evidence" value="ECO:0007669"/>
    <property type="project" value="UniProtKB-UniRule"/>
</dbReference>
<evidence type="ECO:0000256" key="3">
    <source>
        <dbReference type="ARBA" id="ARBA00022588"/>
    </source>
</evidence>
<dbReference type="InterPro" id="IPR032675">
    <property type="entry name" value="LRR_dom_sf"/>
</dbReference>
<keyword evidence="21" id="KW-1185">Reference proteome</keyword>
<evidence type="ECO:0000256" key="5">
    <source>
        <dbReference type="ARBA" id="ARBA00022692"/>
    </source>
</evidence>
<evidence type="ECO:0000256" key="8">
    <source>
        <dbReference type="ARBA" id="ARBA00022859"/>
    </source>
</evidence>
<dbReference type="FunFam" id="3.80.10.10:FF:000046">
    <property type="entry name" value="Toll-like receptor 2"/>
    <property type="match status" value="1"/>
</dbReference>
<dbReference type="InterPro" id="IPR035897">
    <property type="entry name" value="Toll_tir_struct_dom_sf"/>
</dbReference>
<feature type="domain" description="TIR" evidence="19">
    <location>
        <begin position="665"/>
        <end position="808"/>
    </location>
</feature>
<feature type="signal peptide" evidence="18">
    <location>
        <begin position="1"/>
        <end position="18"/>
    </location>
</feature>
<keyword evidence="13" id="KW-0325">Glycoprotein</keyword>
<evidence type="ECO:0000256" key="17">
    <source>
        <dbReference type="SAM" id="Phobius"/>
    </source>
</evidence>
<dbReference type="Pfam" id="PF13855">
    <property type="entry name" value="LRR_8"/>
    <property type="match status" value="1"/>
</dbReference>
<feature type="disulfide bond" evidence="16">
    <location>
        <begin position="365"/>
        <end position="394"/>
    </location>
</feature>
<keyword evidence="7" id="KW-0677">Repeat</keyword>
<keyword evidence="8 15" id="KW-0391">Immunity</keyword>
<evidence type="ECO:0000256" key="2">
    <source>
        <dbReference type="ARBA" id="ARBA00009634"/>
    </source>
</evidence>
<dbReference type="GO" id="GO:0004888">
    <property type="term" value="F:transmembrane signaling receptor activity"/>
    <property type="evidence" value="ECO:0007669"/>
    <property type="project" value="InterPro"/>
</dbReference>
<dbReference type="InterPro" id="IPR003591">
    <property type="entry name" value="Leu-rich_rpt_typical-subtyp"/>
</dbReference>
<dbReference type="PIRSF" id="PIRSF037595">
    <property type="entry name" value="Toll-like_receptor"/>
    <property type="match status" value="1"/>
</dbReference>
<proteinExistence type="inferred from homology"/>
<dbReference type="SMART" id="SM00255">
    <property type="entry name" value="TIR"/>
    <property type="match status" value="1"/>
</dbReference>
<evidence type="ECO:0000256" key="11">
    <source>
        <dbReference type="ARBA" id="ARBA00023136"/>
    </source>
</evidence>
<sequence>MFWTLLSLSLVFSGLVTTTTMSTVPTPIPEEGPCRIDNSGRSADCKGQQLDSIPRKQLPSTLEMVDLSSNKLQAVHAEDFENLPRLQVLLLQYNNISHIDEDAFKHNPVLEYLNIFNNSLHEVPATALTLLTNLKKLDMSNNLYKHATLAEGFSKFVKLQYLSMGGPLVMGLKKGDFEPLKNIKLQYFAIKCTSNLSYYELGSLEVIQTQGIGFDMAIDQRPEALPLMLSDISNKTFTFIQFRNLFEFMYYTGNKDIFFNLRYVKVHQLIFHRGKFNENLLRMALTNLQEANTVQRLRLQYIDFARSPTFIDSGAGSSITKLTLDGLDLWYISNPDVLRFDWRFTWFNKVAKLSLKYVYFNLVPCDAWAQMGSVALLDVSNNRLVDSVLFNQRCDYTGTVPHLHIFNLSTNNLASLKDMSLLTKRFEQLQVLDLSNNKLGSLEESRDCVWKPNITRFIAHHNQFVSEALQCLPTTVQFLDLSNCGLGRLDMTFFDKTTKLTELLLSGNKIKFIPPHWRSASLKSLFLDGNSFGVLSVESFRELPRLSRLSAGDNPYHCTCELHAFIQQTQSQGKINLTEWPENYKCYHPAPFLNTLIAQYFPGQVACDIRLVILISVAVTAVVVMILMLICYIFNIPWYTRAIYQIVRAKYRAHKERATGEGEVFVYHAFISYSHSDADWVRDQLLPCLENNRNPYRLCIHERDFMPGKWIIDNIIDNIESSRKVMFVLSRHFVNSEWCNYELYFAQQRSIGKMFSDVILVVMEPIDPSSLPSKYCKLKKMLSTKTYLEWPQQPKQQPFFWAQLKSVLGKPSLTRGRGDSTRSRVSSEGGVSVIDLPLGDLEPDKPLDNVTIKAELHNEGMEVHNEPLNI</sequence>
<dbReference type="OrthoDB" id="1081807at2759"/>
<evidence type="ECO:0000313" key="20">
    <source>
        <dbReference type="EMBL" id="KAJ3598113.1"/>
    </source>
</evidence>
<dbReference type="AlphaFoldDB" id="A0A9Q0E2V5"/>
<dbReference type="SMART" id="SM00369">
    <property type="entry name" value="LRR_TYP"/>
    <property type="match status" value="8"/>
</dbReference>
<dbReference type="Gene3D" id="3.40.50.10140">
    <property type="entry name" value="Toll/interleukin-1 receptor homology (TIR) domain"/>
    <property type="match status" value="1"/>
</dbReference>
<dbReference type="Pfam" id="PF00560">
    <property type="entry name" value="LRR_1"/>
    <property type="match status" value="1"/>
</dbReference>
<name>A0A9Q0E2V5_9TELE</name>
<dbReference type="SUPFAM" id="SSF52200">
    <property type="entry name" value="Toll/Interleukin receptor TIR domain"/>
    <property type="match status" value="1"/>
</dbReference>
<protein>
    <recommendedName>
        <fullName evidence="19">TIR domain-containing protein</fullName>
    </recommendedName>
</protein>
<evidence type="ECO:0000313" key="21">
    <source>
        <dbReference type="Proteomes" id="UP001148018"/>
    </source>
</evidence>
<evidence type="ECO:0000256" key="13">
    <source>
        <dbReference type="ARBA" id="ARBA00023180"/>
    </source>
</evidence>
<keyword evidence="3 15" id="KW-0399">Innate immunity</keyword>
<dbReference type="InterPro" id="IPR000157">
    <property type="entry name" value="TIR_dom"/>
</dbReference>
<dbReference type="SUPFAM" id="SSF52058">
    <property type="entry name" value="L domain-like"/>
    <property type="match status" value="2"/>
</dbReference>
<dbReference type="PROSITE" id="PS51450">
    <property type="entry name" value="LRR"/>
    <property type="match status" value="2"/>
</dbReference>
<accession>A0A9Q0E2V5</accession>
<dbReference type="FunFam" id="3.40.50.10140:FF:000001">
    <property type="entry name" value="Toll-like receptor 2"/>
    <property type="match status" value="1"/>
</dbReference>
<evidence type="ECO:0000256" key="7">
    <source>
        <dbReference type="ARBA" id="ARBA00022737"/>
    </source>
</evidence>
<evidence type="ECO:0000256" key="1">
    <source>
        <dbReference type="ARBA" id="ARBA00004479"/>
    </source>
</evidence>
<evidence type="ECO:0000256" key="10">
    <source>
        <dbReference type="ARBA" id="ARBA00023027"/>
    </source>
</evidence>
<dbReference type="PANTHER" id="PTHR24365:SF26">
    <property type="entry name" value="TOLL-LIKE RECEPTOR 18"/>
    <property type="match status" value="1"/>
</dbReference>
<gene>
    <name evidence="20" type="ORF">NHX12_001627</name>
</gene>
<keyword evidence="4" id="KW-0433">Leucine-rich repeat</keyword>
<keyword evidence="12 15" id="KW-0675">Receptor</keyword>
<dbReference type="GO" id="GO:0002224">
    <property type="term" value="P:toll-like receptor signaling pathway"/>
    <property type="evidence" value="ECO:0007669"/>
    <property type="project" value="InterPro"/>
</dbReference>
<dbReference type="PROSITE" id="PS50104">
    <property type="entry name" value="TIR"/>
    <property type="match status" value="1"/>
</dbReference>
<keyword evidence="16" id="KW-1015">Disulfide bond</keyword>
<dbReference type="PANTHER" id="PTHR24365">
    <property type="entry name" value="TOLL-LIKE RECEPTOR"/>
    <property type="match status" value="1"/>
</dbReference>
<comment type="similarity">
    <text evidence="2 15">Belongs to the Toll-like receptor family.</text>
</comment>
<dbReference type="Pfam" id="PF01582">
    <property type="entry name" value="TIR"/>
    <property type="match status" value="1"/>
</dbReference>
<evidence type="ECO:0000256" key="6">
    <source>
        <dbReference type="ARBA" id="ARBA00022729"/>
    </source>
</evidence>
<feature type="disulfide bond" evidence="16">
    <location>
        <begin position="448"/>
        <end position="471"/>
    </location>
</feature>
<evidence type="ECO:0000256" key="9">
    <source>
        <dbReference type="ARBA" id="ARBA00022989"/>
    </source>
</evidence>
<keyword evidence="14 15" id="KW-0395">Inflammatory response</keyword>
<dbReference type="Proteomes" id="UP001148018">
    <property type="component" value="Unassembled WGS sequence"/>
</dbReference>
<evidence type="ECO:0000256" key="18">
    <source>
        <dbReference type="SAM" id="SignalP"/>
    </source>
</evidence>
<evidence type="ECO:0000259" key="19">
    <source>
        <dbReference type="PROSITE" id="PS50104"/>
    </source>
</evidence>
<reference evidence="20" key="1">
    <citation type="submission" date="2022-07" db="EMBL/GenBank/DDBJ databases">
        <title>Chromosome-level genome of Muraenolepis orangiensis.</title>
        <authorList>
            <person name="Kim J."/>
        </authorList>
    </citation>
    <scope>NUCLEOTIDE SEQUENCE</scope>
    <source>
        <strain evidence="20">KU_S4_2022</strain>
        <tissue evidence="20">Muscle</tissue>
    </source>
</reference>
<dbReference type="InterPro" id="IPR017241">
    <property type="entry name" value="Toll-like_receptor"/>
</dbReference>
<evidence type="ECO:0000256" key="15">
    <source>
        <dbReference type="PIRNR" id="PIRNR037595"/>
    </source>
</evidence>
<keyword evidence="9 17" id="KW-1133">Transmembrane helix</keyword>
<dbReference type="InterPro" id="IPR001611">
    <property type="entry name" value="Leu-rich_rpt"/>
</dbReference>
<dbReference type="GO" id="GO:0005886">
    <property type="term" value="C:plasma membrane"/>
    <property type="evidence" value="ECO:0007669"/>
    <property type="project" value="TreeGrafter"/>
</dbReference>
<feature type="chain" id="PRO_5040152034" description="TIR domain-containing protein" evidence="18">
    <location>
        <begin position="19"/>
        <end position="870"/>
    </location>
</feature>
<feature type="transmembrane region" description="Helical" evidence="17">
    <location>
        <begin position="611"/>
        <end position="634"/>
    </location>
</feature>
<evidence type="ECO:0000256" key="14">
    <source>
        <dbReference type="ARBA" id="ARBA00023198"/>
    </source>
</evidence>
<comment type="subcellular location">
    <subcellularLocation>
        <location evidence="1">Membrane</location>
        <topology evidence="1">Single-pass type I membrane protein</topology>
    </subcellularLocation>
</comment>
<comment type="caution">
    <text evidence="20">The sequence shown here is derived from an EMBL/GenBank/DDBJ whole genome shotgun (WGS) entry which is preliminary data.</text>
</comment>
<organism evidence="20 21">
    <name type="scientific">Muraenolepis orangiensis</name>
    <name type="common">Patagonian moray cod</name>
    <dbReference type="NCBI Taxonomy" id="630683"/>
    <lineage>
        <taxon>Eukaryota</taxon>
        <taxon>Metazoa</taxon>
        <taxon>Chordata</taxon>
        <taxon>Craniata</taxon>
        <taxon>Vertebrata</taxon>
        <taxon>Euteleostomi</taxon>
        <taxon>Actinopterygii</taxon>
        <taxon>Neopterygii</taxon>
        <taxon>Teleostei</taxon>
        <taxon>Neoteleostei</taxon>
        <taxon>Acanthomorphata</taxon>
        <taxon>Zeiogadaria</taxon>
        <taxon>Gadariae</taxon>
        <taxon>Gadiformes</taxon>
        <taxon>Muraenolepidoidei</taxon>
        <taxon>Muraenolepididae</taxon>
        <taxon>Muraenolepis</taxon>
    </lineage>
</organism>
<keyword evidence="5 17" id="KW-0812">Transmembrane</keyword>
<dbReference type="PRINTS" id="PR01537">
    <property type="entry name" value="INTRLKN1R1F"/>
</dbReference>
<dbReference type="Gene3D" id="3.80.10.10">
    <property type="entry name" value="Ribonuclease Inhibitor"/>
    <property type="match status" value="1"/>
</dbReference>
<dbReference type="EMBL" id="JANIIK010000109">
    <property type="protein sequence ID" value="KAJ3598113.1"/>
    <property type="molecule type" value="Genomic_DNA"/>
</dbReference>
<keyword evidence="11 17" id="KW-0472">Membrane</keyword>
<keyword evidence="6 18" id="KW-0732">Signal</keyword>
<evidence type="ECO:0000256" key="16">
    <source>
        <dbReference type="PIRSR" id="PIRSR037595-2"/>
    </source>
</evidence>
<evidence type="ECO:0000256" key="4">
    <source>
        <dbReference type="ARBA" id="ARBA00022614"/>
    </source>
</evidence>
<keyword evidence="10" id="KW-0520">NAD</keyword>
<evidence type="ECO:0000256" key="12">
    <source>
        <dbReference type="ARBA" id="ARBA00023170"/>
    </source>
</evidence>
<dbReference type="GO" id="GO:0006954">
    <property type="term" value="P:inflammatory response"/>
    <property type="evidence" value="ECO:0007669"/>
    <property type="project" value="UniProtKB-UniRule"/>
</dbReference>